<feature type="compositionally biased region" description="Basic and acidic residues" evidence="2">
    <location>
        <begin position="215"/>
        <end position="245"/>
    </location>
</feature>
<feature type="domain" description="HORMA" evidence="3">
    <location>
        <begin position="12"/>
        <end position="248"/>
    </location>
</feature>
<dbReference type="PANTHER" id="PTHR11842">
    <property type="entry name" value="MITOTIC SPINDLE ASSEMBLY CHECKPOINT PROTEIN MAD2"/>
    <property type="match status" value="1"/>
</dbReference>
<feature type="region of interest" description="Disordered" evidence="2">
    <location>
        <begin position="211"/>
        <end position="250"/>
    </location>
</feature>
<dbReference type="OrthoDB" id="21254at2759"/>
<evidence type="ECO:0000259" key="3">
    <source>
        <dbReference type="PROSITE" id="PS50815"/>
    </source>
</evidence>
<dbReference type="InterPro" id="IPR036570">
    <property type="entry name" value="HORMA_dom_sf"/>
</dbReference>
<dbReference type="GO" id="GO:0016035">
    <property type="term" value="C:zeta DNA polymerase complex"/>
    <property type="evidence" value="ECO:0007669"/>
    <property type="project" value="TreeGrafter"/>
</dbReference>
<dbReference type="SUPFAM" id="SSF56019">
    <property type="entry name" value="The spindle assembly checkpoint protein mad2"/>
    <property type="match status" value="1"/>
</dbReference>
<evidence type="ECO:0000313" key="5">
    <source>
        <dbReference type="Proteomes" id="UP000019487"/>
    </source>
</evidence>
<evidence type="ECO:0000313" key="4">
    <source>
        <dbReference type="EMBL" id="ESZ90585.1"/>
    </source>
</evidence>
<dbReference type="Gene3D" id="3.30.900.10">
    <property type="entry name" value="HORMA domain"/>
    <property type="match status" value="1"/>
</dbReference>
<dbReference type="STRING" id="1432307.W9C7M2"/>
<accession>W9C7M2</accession>
<name>W9C7M2_SCLBF</name>
<comment type="similarity">
    <text evidence="1">Belongs to the MAD2 family.</text>
</comment>
<reference evidence="4 5" key="1">
    <citation type="journal article" date="2014" name="Genome Announc.">
        <title>Draft genome sequence of Sclerotinia borealis, a psychrophilic plant pathogenic fungus.</title>
        <authorList>
            <person name="Mardanov A.V."/>
            <person name="Beletsky A.V."/>
            <person name="Kadnikov V.V."/>
            <person name="Ignatov A.N."/>
            <person name="Ravin N.V."/>
        </authorList>
    </citation>
    <scope>NUCLEOTIDE SEQUENCE [LARGE SCALE GENOMIC DNA]</scope>
    <source>
        <strain evidence="5">F-4157</strain>
    </source>
</reference>
<protein>
    <recommendedName>
        <fullName evidence="3">HORMA domain-containing protein</fullName>
    </recommendedName>
</protein>
<sequence length="296" mass="33511">MPAPPPPLSTPHSLHAHLLNFLTLSIHTILYTRSLYPRTTFLMTRAFNYPVPQNRHPELCSYVNSCVSSLVPYLRSGSIASVAVVVYCDGMRDDDGKRRDDGKEIRILERYIFDISRFPAIPPSENLTEFEDRAGGDKDDVRNVDVEEELRAVLRKLAYSAGKLEELKDPEECTWGLVMEMKEDEEWKEVGNAPIRHPQVFEPAVPELQVPDGRAGIDVKGKGKAKAKEDGMDAEGEVRPKEKMKSRVGSARGGIKSTAIRAVEVGEFIMEAWIEEGKAKFENWGEHEHEHEYEYE</sequence>
<dbReference type="Proteomes" id="UP000019487">
    <property type="component" value="Unassembled WGS sequence"/>
</dbReference>
<dbReference type="InterPro" id="IPR003511">
    <property type="entry name" value="HORMA_dom"/>
</dbReference>
<gene>
    <name evidence="4" type="ORF">SBOR_9036</name>
</gene>
<evidence type="ECO:0000256" key="1">
    <source>
        <dbReference type="ARBA" id="ARBA00010348"/>
    </source>
</evidence>
<proteinExistence type="inferred from homology"/>
<dbReference type="HOGENOM" id="CLU_050394_1_1_1"/>
<organism evidence="4 5">
    <name type="scientific">Sclerotinia borealis (strain F-4128)</name>
    <dbReference type="NCBI Taxonomy" id="1432307"/>
    <lineage>
        <taxon>Eukaryota</taxon>
        <taxon>Fungi</taxon>
        <taxon>Dikarya</taxon>
        <taxon>Ascomycota</taxon>
        <taxon>Pezizomycotina</taxon>
        <taxon>Leotiomycetes</taxon>
        <taxon>Helotiales</taxon>
        <taxon>Sclerotiniaceae</taxon>
        <taxon>Sclerotinia</taxon>
    </lineage>
</organism>
<dbReference type="AlphaFoldDB" id="W9C7M2"/>
<dbReference type="EMBL" id="AYSA01000603">
    <property type="protein sequence ID" value="ESZ90585.1"/>
    <property type="molecule type" value="Genomic_DNA"/>
</dbReference>
<evidence type="ECO:0000256" key="2">
    <source>
        <dbReference type="SAM" id="MobiDB-lite"/>
    </source>
</evidence>
<dbReference type="InterPro" id="IPR045091">
    <property type="entry name" value="Mad2-like"/>
</dbReference>
<dbReference type="PANTHER" id="PTHR11842:SF10">
    <property type="entry name" value="MITOTIC SPINDLE ASSEMBLY CHECKPOINT PROTEIN MAD2B"/>
    <property type="match status" value="1"/>
</dbReference>
<keyword evidence="5" id="KW-1185">Reference proteome</keyword>
<dbReference type="Pfam" id="PF02301">
    <property type="entry name" value="HORMA"/>
    <property type="match status" value="1"/>
</dbReference>
<comment type="caution">
    <text evidence="4">The sequence shown here is derived from an EMBL/GenBank/DDBJ whole genome shotgun (WGS) entry which is preliminary data.</text>
</comment>
<dbReference type="PROSITE" id="PS50815">
    <property type="entry name" value="HORMA"/>
    <property type="match status" value="1"/>
</dbReference>